<sequence>MISTLSVLSKRLPIKLVTSSLLILSMGMTPIALAQRGAPDDDAPRGNTTSTGTRGGCENSNQGELTVLAPTKEGKTVSVRPTFAWFVPNTKPLPMEFQLFELNGNNFKLITKINLTSSSGIRKVSLPEDKPDLTVGKRYHWQVIMLCNPNHPSTAITAQADFEVIEMPPALKSELSKVKELSQIVELYAKAGLWYDALREALSSAQDSSLGKIAANLLEQLAKIEDTQQSKKLREIASIHR</sequence>
<evidence type="ECO:0000313" key="3">
    <source>
        <dbReference type="EMBL" id="MFB2895851.1"/>
    </source>
</evidence>
<dbReference type="EMBL" id="JBHFNR010000172">
    <property type="protein sequence ID" value="MFB2895851.1"/>
    <property type="molecule type" value="Genomic_DNA"/>
</dbReference>
<feature type="region of interest" description="Disordered" evidence="1">
    <location>
        <begin position="35"/>
        <end position="62"/>
    </location>
</feature>
<comment type="caution">
    <text evidence="3">The sequence shown here is derived from an EMBL/GenBank/DDBJ whole genome shotgun (WGS) entry which is preliminary data.</text>
</comment>
<reference evidence="3 4" key="1">
    <citation type="submission" date="2024-09" db="EMBL/GenBank/DDBJ databases">
        <title>Floridaenema gen nov. (Aerosakkonemataceae, Aerosakkonematales ord. nov., Cyanobacteria) from benthic tropical and subtropical fresh waters, with the description of four new species.</title>
        <authorList>
            <person name="Moretto J.A."/>
            <person name="Berthold D.E."/>
            <person name="Lefler F.W."/>
            <person name="Huang I.-S."/>
            <person name="Laughinghouse H. IV."/>
        </authorList>
    </citation>
    <scope>NUCLEOTIDE SEQUENCE [LARGE SCALE GENOMIC DNA]</scope>
    <source>
        <strain evidence="3 4">BLCC-F50</strain>
    </source>
</reference>
<evidence type="ECO:0000256" key="1">
    <source>
        <dbReference type="SAM" id="MobiDB-lite"/>
    </source>
</evidence>
<proteinExistence type="predicted"/>
<keyword evidence="2" id="KW-0732">Signal</keyword>
<dbReference type="InterPro" id="IPR010328">
    <property type="entry name" value="DUF928"/>
</dbReference>
<dbReference type="RefSeq" id="WP_413265486.1">
    <property type="nucleotide sequence ID" value="NZ_JBHFNR010000172.1"/>
</dbReference>
<name>A0ABV4XW17_9CYAN</name>
<feature type="signal peptide" evidence="2">
    <location>
        <begin position="1"/>
        <end position="34"/>
    </location>
</feature>
<gene>
    <name evidence="3" type="ORF">ACE1CI_23325</name>
</gene>
<dbReference type="Pfam" id="PF06051">
    <property type="entry name" value="DUF928"/>
    <property type="match status" value="1"/>
</dbReference>
<keyword evidence="4" id="KW-1185">Reference proteome</keyword>
<feature type="chain" id="PRO_5046869531" evidence="2">
    <location>
        <begin position="35"/>
        <end position="241"/>
    </location>
</feature>
<dbReference type="Proteomes" id="UP001576784">
    <property type="component" value="Unassembled WGS sequence"/>
</dbReference>
<organism evidence="3 4">
    <name type="scientific">Floridaenema flaviceps BLCC-F50</name>
    <dbReference type="NCBI Taxonomy" id="3153642"/>
    <lineage>
        <taxon>Bacteria</taxon>
        <taxon>Bacillati</taxon>
        <taxon>Cyanobacteriota</taxon>
        <taxon>Cyanophyceae</taxon>
        <taxon>Oscillatoriophycideae</taxon>
        <taxon>Aerosakkonematales</taxon>
        <taxon>Aerosakkonemataceae</taxon>
        <taxon>Floridanema</taxon>
        <taxon>Floridanema flaviceps</taxon>
    </lineage>
</organism>
<protein>
    <submittedName>
        <fullName evidence="3">DUF928 domain-containing protein</fullName>
    </submittedName>
</protein>
<accession>A0ABV4XW17</accession>
<evidence type="ECO:0000313" key="4">
    <source>
        <dbReference type="Proteomes" id="UP001576784"/>
    </source>
</evidence>
<evidence type="ECO:0000256" key="2">
    <source>
        <dbReference type="SAM" id="SignalP"/>
    </source>
</evidence>